<dbReference type="InterPro" id="IPR017853">
    <property type="entry name" value="GH"/>
</dbReference>
<reference evidence="8 9" key="1">
    <citation type="submission" date="2023-03" db="EMBL/GenBank/DDBJ databases">
        <title>Genome insight into feeding habits of ladybird beetles.</title>
        <authorList>
            <person name="Li H.-S."/>
            <person name="Huang Y.-H."/>
            <person name="Pang H."/>
        </authorList>
    </citation>
    <scope>NUCLEOTIDE SEQUENCE [LARGE SCALE GENOMIC DNA]</scope>
    <source>
        <strain evidence="8">SYSU_2023b</strain>
        <tissue evidence="8">Whole body</tissue>
    </source>
</reference>
<evidence type="ECO:0000256" key="4">
    <source>
        <dbReference type="ARBA" id="ARBA00023180"/>
    </source>
</evidence>
<dbReference type="InterPro" id="IPR033132">
    <property type="entry name" value="GH_1_N_CS"/>
</dbReference>
<evidence type="ECO:0000256" key="3">
    <source>
        <dbReference type="ARBA" id="ARBA00022801"/>
    </source>
</evidence>
<dbReference type="GO" id="GO:0008422">
    <property type="term" value="F:beta-glucosidase activity"/>
    <property type="evidence" value="ECO:0007669"/>
    <property type="project" value="TreeGrafter"/>
</dbReference>
<evidence type="ECO:0000313" key="8">
    <source>
        <dbReference type="EMBL" id="KAK9886205.1"/>
    </source>
</evidence>
<comment type="subunit">
    <text evidence="2">Homodimer.</text>
</comment>
<dbReference type="Proteomes" id="UP001431783">
    <property type="component" value="Unassembled WGS sequence"/>
</dbReference>
<dbReference type="GO" id="GO:0005975">
    <property type="term" value="P:carbohydrate metabolic process"/>
    <property type="evidence" value="ECO:0007669"/>
    <property type="project" value="InterPro"/>
</dbReference>
<dbReference type="PROSITE" id="PS00653">
    <property type="entry name" value="GLYCOSYL_HYDROL_F1_2"/>
    <property type="match status" value="1"/>
</dbReference>
<comment type="caution">
    <text evidence="8">The sequence shown here is derived from an EMBL/GenBank/DDBJ whole genome shotgun (WGS) entry which is preliminary data.</text>
</comment>
<gene>
    <name evidence="8" type="ORF">WA026_015724</name>
</gene>
<keyword evidence="7" id="KW-0732">Signal</keyword>
<evidence type="ECO:0000256" key="5">
    <source>
        <dbReference type="ARBA" id="ARBA00023295"/>
    </source>
</evidence>
<keyword evidence="5" id="KW-0326">Glycosidase</keyword>
<dbReference type="AlphaFoldDB" id="A0AAW1V1T7"/>
<dbReference type="SUPFAM" id="SSF51445">
    <property type="entry name" value="(Trans)glycosidases"/>
    <property type="match status" value="1"/>
</dbReference>
<feature type="signal peptide" evidence="7">
    <location>
        <begin position="1"/>
        <end position="19"/>
    </location>
</feature>
<dbReference type="PRINTS" id="PR00131">
    <property type="entry name" value="GLHYDRLASE1"/>
</dbReference>
<feature type="chain" id="PRO_5043878511" description="Beta-glucosidase" evidence="7">
    <location>
        <begin position="20"/>
        <end position="512"/>
    </location>
</feature>
<name>A0AAW1V1T7_9CUCU</name>
<dbReference type="EMBL" id="JARQZJ010000099">
    <property type="protein sequence ID" value="KAK9886205.1"/>
    <property type="molecule type" value="Genomic_DNA"/>
</dbReference>
<proteinExistence type="inferred from homology"/>
<dbReference type="InterPro" id="IPR001360">
    <property type="entry name" value="Glyco_hydro_1"/>
</dbReference>
<keyword evidence="3" id="KW-0378">Hydrolase</keyword>
<dbReference type="FunFam" id="3.20.20.80:FF:000013">
    <property type="entry name" value="lactase-phlorizin hydrolase"/>
    <property type="match status" value="1"/>
</dbReference>
<keyword evidence="9" id="KW-1185">Reference proteome</keyword>
<evidence type="ECO:0000313" key="9">
    <source>
        <dbReference type="Proteomes" id="UP001431783"/>
    </source>
</evidence>
<organism evidence="8 9">
    <name type="scientific">Henosepilachna vigintioctopunctata</name>
    <dbReference type="NCBI Taxonomy" id="420089"/>
    <lineage>
        <taxon>Eukaryota</taxon>
        <taxon>Metazoa</taxon>
        <taxon>Ecdysozoa</taxon>
        <taxon>Arthropoda</taxon>
        <taxon>Hexapoda</taxon>
        <taxon>Insecta</taxon>
        <taxon>Pterygota</taxon>
        <taxon>Neoptera</taxon>
        <taxon>Endopterygota</taxon>
        <taxon>Coleoptera</taxon>
        <taxon>Polyphaga</taxon>
        <taxon>Cucujiformia</taxon>
        <taxon>Coccinelloidea</taxon>
        <taxon>Coccinellidae</taxon>
        <taxon>Epilachninae</taxon>
        <taxon>Epilachnini</taxon>
        <taxon>Henosepilachna</taxon>
    </lineage>
</organism>
<dbReference type="Pfam" id="PF00232">
    <property type="entry name" value="Glyco_hydro_1"/>
    <property type="match status" value="1"/>
</dbReference>
<dbReference type="PANTHER" id="PTHR10353:SF36">
    <property type="entry name" value="LP05116P"/>
    <property type="match status" value="1"/>
</dbReference>
<evidence type="ECO:0000256" key="6">
    <source>
        <dbReference type="RuleBase" id="RU003690"/>
    </source>
</evidence>
<comment type="similarity">
    <text evidence="1 6">Belongs to the glycosyl hydrolase 1 family.</text>
</comment>
<keyword evidence="4" id="KW-0325">Glycoprotein</keyword>
<protein>
    <recommendedName>
        <fullName evidence="10">Beta-glucosidase</fullName>
    </recommendedName>
</protein>
<evidence type="ECO:0000256" key="2">
    <source>
        <dbReference type="ARBA" id="ARBA00011738"/>
    </source>
</evidence>
<evidence type="ECO:0000256" key="7">
    <source>
        <dbReference type="SAM" id="SignalP"/>
    </source>
</evidence>
<evidence type="ECO:0008006" key="10">
    <source>
        <dbReference type="Google" id="ProtNLM"/>
    </source>
</evidence>
<dbReference type="Gene3D" id="3.20.20.80">
    <property type="entry name" value="Glycosidases"/>
    <property type="match status" value="1"/>
</dbReference>
<accession>A0AAW1V1T7</accession>
<sequence length="512" mass="59098">MSILKGTLSFLGVFHIVCGELSQYSFPDNFQFGVSSSAYQIEGAWNEGGKGVSIWDHSLHSNPDYVLNKSNGDIACDSYHKWKEDIAMLKNLGVQFYRFSISWTRIIPLGYSGSKVNEEGVKYYNDLIDALLAEGIQPFVTIYHWDLPQTLENKGGWLNESIVEDFVYYAKTLFELYGDRVKRWITINEYLQICEYGYSSATLAPFLNLAGVGVYQCSHHALLAHGRVYRLYQNQFKASQKGEVGSVIQAFWCEPKTSSMDDQLAAEHYMQFNFGIYAHPIVYGNYPPIMMERIEALSDKQGFNKSRLPRFTEQQIEMIKGSFDFLGVNHYTTILCSFNDNLPQPSLDSDCGVEISQNSTWKGDSLWWLRHVPWGFRKLLVWIKKTYDNPKVIILEGGWSTDENDLNDVDRVQYYREYLSEMLKAIYEDGCSVIGYAAWSFLDAFEWNSGYTKKFGLIYVDFGSANRTRIPRKSFNEFRNIIRSNRIPNSSVHLEIYLPVFYIILCYLLKLI</sequence>
<evidence type="ECO:0000256" key="1">
    <source>
        <dbReference type="ARBA" id="ARBA00010838"/>
    </source>
</evidence>
<dbReference type="PANTHER" id="PTHR10353">
    <property type="entry name" value="GLYCOSYL HYDROLASE"/>
    <property type="match status" value="1"/>
</dbReference>